<name>A0AC60W2T1_9ARCH</name>
<evidence type="ECO:0000313" key="1">
    <source>
        <dbReference type="EMBL" id="MBA4453918.1"/>
    </source>
</evidence>
<proteinExistence type="predicted"/>
<reference evidence="1 2" key="1">
    <citation type="journal article" date="2020" name="Appl. Environ. Microbiol.">
        <title>Genomic Characteristics of a Novel Species of Ammonia-Oxidizing Archaea from the Jiulong River Estuary.</title>
        <authorList>
            <person name="Zou D."/>
            <person name="Wan R."/>
            <person name="Han L."/>
            <person name="Xu M.N."/>
            <person name="Liu Y."/>
            <person name="Liu H."/>
            <person name="Kao S.J."/>
            <person name="Li M."/>
        </authorList>
    </citation>
    <scope>NUCLEOTIDE SEQUENCE [LARGE SCALE GENOMIC DNA]</scope>
    <source>
        <strain evidence="1">W2bin3</strain>
    </source>
</reference>
<evidence type="ECO:0000313" key="2">
    <source>
        <dbReference type="Proteomes" id="UP000526786"/>
    </source>
</evidence>
<comment type="caution">
    <text evidence="1">The sequence shown here is derived from an EMBL/GenBank/DDBJ whole genome shotgun (WGS) entry which is preliminary data.</text>
</comment>
<dbReference type="Proteomes" id="UP000526786">
    <property type="component" value="Unassembled WGS sequence"/>
</dbReference>
<accession>A0AC60W2T1</accession>
<protein>
    <submittedName>
        <fullName evidence="1">ArsR family transcriptional regulator</fullName>
    </submittedName>
</protein>
<gene>
    <name evidence="1" type="ORF">H2B05_03130</name>
</gene>
<dbReference type="EMBL" id="JACENC010000125">
    <property type="protein sequence ID" value="MBA4453918.1"/>
    <property type="molecule type" value="Genomic_DNA"/>
</dbReference>
<sequence length="264" mass="30278">MTKDFENSANYFLELASEQRLMILNYLSTRSIGVTQISKHLDATPQEIHRNLNRLNKVGFVKKGQNDKYEITTSGKIMLSQMSLVKFLTKNKEFFESHDLSTIPSKFTKRLGVLESCTHVKGVTAVLDKWMMIYSKAKSYVFDVVSESPPGLETPLIKKIEHGVSYRHVIAENLLEAKNREKNLKKMGYYDLISKGKILRKKTKTVPVILLINESQSGIIFSSPSKTPDLAHMFYGTDPSFHEWCIDYFETIWKKSTPIRSISK</sequence>
<organism evidence="1 2">
    <name type="scientific">Candidatus Nitrosomaritimum aestuariumsis</name>
    <dbReference type="NCBI Taxonomy" id="3342354"/>
    <lineage>
        <taxon>Archaea</taxon>
        <taxon>Nitrososphaerota</taxon>
        <taxon>Nitrososphaeria</taxon>
        <taxon>Nitrosopumilales</taxon>
        <taxon>Nitrosopumilaceae</taxon>
        <taxon>Candidatus Nitrosomaritimum</taxon>
    </lineage>
</organism>